<evidence type="ECO:0000256" key="8">
    <source>
        <dbReference type="PIRSR" id="PIRSR640255-1"/>
    </source>
</evidence>
<reference evidence="14 16" key="3">
    <citation type="journal article" date="2016" name="Int. J. Syst. Evol. Microbiol.">
        <title>Taxonomy of haemolytic and/or proteolytic strains of the genus Acinetobacter with the proposal of Acinetobacter courvalinii sp. nov. (genomic species 14 sensu Bouvet &amp; Jeanjean), Acinetobacter dispersus sp. nov. (genomic species 17), Acinetobacter modestus sp. nov., Acinetobacter proteolyticus sp. nov. and Acinetobacter vivianii sp. nov.</title>
        <authorList>
            <person name="Nemec A."/>
            <person name="Radolfova-Krizova L."/>
            <person name="Maixnerova M."/>
            <person name="Vrestiakova E."/>
            <person name="Jezek P."/>
            <person name="Sedo O."/>
        </authorList>
    </citation>
    <scope>NUCLEOTIDE SEQUENCE [LARGE SCALE GENOMIC DNA]</scope>
    <source>
        <strain evidence="14 16">NIPH 236</strain>
    </source>
</reference>
<evidence type="ECO:0000259" key="13">
    <source>
        <dbReference type="SMART" id="SM00892"/>
    </source>
</evidence>
<evidence type="ECO:0000256" key="1">
    <source>
        <dbReference type="ARBA" id="ARBA00001946"/>
    </source>
</evidence>
<keyword evidence="3 10" id="KW-0540">Nuclease</keyword>
<comment type="caution">
    <text evidence="15">The sequence shown here is derived from an EMBL/GenBank/DDBJ whole genome shotgun (WGS) entry which is preliminary data.</text>
</comment>
<evidence type="ECO:0000256" key="6">
    <source>
        <dbReference type="ARBA" id="ARBA00022801"/>
    </source>
</evidence>
<keyword evidence="11" id="KW-0472">Membrane</keyword>
<dbReference type="PROSITE" id="PS01070">
    <property type="entry name" value="NUCLEASE_NON_SPEC"/>
    <property type="match status" value="1"/>
</dbReference>
<dbReference type="GO" id="GO:0016787">
    <property type="term" value="F:hydrolase activity"/>
    <property type="evidence" value="ECO:0007669"/>
    <property type="project" value="UniProtKB-KW"/>
</dbReference>
<evidence type="ECO:0000313" key="16">
    <source>
        <dbReference type="Proteomes" id="UP000013190"/>
    </source>
</evidence>
<feature type="domain" description="DNA/RNA non-specific endonuclease/pyrophosphatase/phosphodiesterase" evidence="13">
    <location>
        <begin position="107"/>
        <end position="296"/>
    </location>
</feature>
<evidence type="ECO:0000313" key="17">
    <source>
        <dbReference type="Proteomes" id="UP000013248"/>
    </source>
</evidence>
<dbReference type="Proteomes" id="UP000013248">
    <property type="component" value="Unassembled WGS sequence"/>
</dbReference>
<feature type="active site" description="Proton acceptor" evidence="8">
    <location>
        <position position="170"/>
    </location>
</feature>
<dbReference type="InterPro" id="IPR001604">
    <property type="entry name" value="Endo_G_ENPP1-like_dom"/>
</dbReference>
<dbReference type="eggNOG" id="COG1864">
    <property type="taxonomic scope" value="Bacteria"/>
</dbReference>
<dbReference type="EC" id="3.1.30.-" evidence="10"/>
<dbReference type="PATRIC" id="fig|1217705.3.peg.3341"/>
<keyword evidence="4 9" id="KW-0479">Metal-binding</keyword>
<keyword evidence="11" id="KW-1133">Transmembrane helix</keyword>
<keyword evidence="11" id="KW-0812">Transmembrane</keyword>
<evidence type="ECO:0000313" key="14">
    <source>
        <dbReference type="EMBL" id="ENU27924.1"/>
    </source>
</evidence>
<dbReference type="HOGENOM" id="CLU_828028_0_0_6"/>
<feature type="domain" description="ENPP1-3/EXOG-like endonuclease/phosphodiesterase" evidence="12">
    <location>
        <begin position="108"/>
        <end position="296"/>
    </location>
</feature>
<dbReference type="GO" id="GO:0004519">
    <property type="term" value="F:endonuclease activity"/>
    <property type="evidence" value="ECO:0007669"/>
    <property type="project" value="UniProtKB-UniRule"/>
</dbReference>
<dbReference type="Proteomes" id="UP000013190">
    <property type="component" value="Unassembled WGS sequence"/>
</dbReference>
<organism evidence="15 17">
    <name type="scientific">Acinetobacter modestus</name>
    <dbReference type="NCBI Taxonomy" id="1776740"/>
    <lineage>
        <taxon>Bacteria</taxon>
        <taxon>Pseudomonadati</taxon>
        <taxon>Pseudomonadota</taxon>
        <taxon>Gammaproteobacteria</taxon>
        <taxon>Moraxellales</taxon>
        <taxon>Moraxellaceae</taxon>
        <taxon>Acinetobacter</taxon>
    </lineage>
</organism>
<reference evidence="15 17" key="1">
    <citation type="submission" date="2013-02" db="EMBL/GenBank/DDBJ databases">
        <title>The Genome Sequence of Acinetobacter sp. ANC 3862.</title>
        <authorList>
            <consortium name="The Broad Institute Genome Sequencing Platform"/>
            <consortium name="The Broad Institute Genome Sequencing Center for Infectious Disease"/>
            <person name="Cerqueira G."/>
            <person name="Feldgarden M."/>
            <person name="Courvalin P."/>
            <person name="Perichon B."/>
            <person name="Grillot-Courvalin C."/>
            <person name="Clermont D."/>
            <person name="Rocha E."/>
            <person name="Yoon E.-J."/>
            <person name="Nemec A."/>
            <person name="Walker B."/>
            <person name="Young S.K."/>
            <person name="Zeng Q."/>
            <person name="Gargeya S."/>
            <person name="Fitzgerald M."/>
            <person name="Haas B."/>
            <person name="Abouelleil A."/>
            <person name="Alvarado L."/>
            <person name="Arachchi H.M."/>
            <person name="Berlin A.M."/>
            <person name="Chapman S.B."/>
            <person name="Dewar J."/>
            <person name="Goldberg J."/>
            <person name="Griggs A."/>
            <person name="Gujja S."/>
            <person name="Hansen M."/>
            <person name="Howarth C."/>
            <person name="Imamovic A."/>
            <person name="Larimer J."/>
            <person name="McCowan C."/>
            <person name="Murphy C."/>
            <person name="Neiman D."/>
            <person name="Pearson M."/>
            <person name="Priest M."/>
            <person name="Roberts A."/>
            <person name="Saif S."/>
            <person name="Shea T."/>
            <person name="Sisk P."/>
            <person name="Sykes S."/>
            <person name="Wortman J."/>
            <person name="Nusbaum C."/>
            <person name="Birren B."/>
        </authorList>
    </citation>
    <scope>NUCLEOTIDE SEQUENCE [LARGE SCALE GENOMIC DNA]</scope>
    <source>
        <strain evidence="15 17">ANC 3862</strain>
    </source>
</reference>
<dbReference type="InterPro" id="IPR020821">
    <property type="entry name" value="ENPP1-3/EXOG-like_nuc-like"/>
</dbReference>
<keyword evidence="6 10" id="KW-0378">Hydrolase</keyword>
<evidence type="ECO:0000256" key="4">
    <source>
        <dbReference type="ARBA" id="ARBA00022723"/>
    </source>
</evidence>
<dbReference type="SMART" id="SM00477">
    <property type="entry name" value="NUC"/>
    <property type="match status" value="1"/>
</dbReference>
<comment type="similarity">
    <text evidence="2 10">Belongs to the DNA/RNA non-specific endonuclease family.</text>
</comment>
<dbReference type="InterPro" id="IPR018524">
    <property type="entry name" value="DNA/RNA_endonuclease_AS"/>
</dbReference>
<dbReference type="PANTHER" id="PTHR13966">
    <property type="entry name" value="ENDONUCLEASE RELATED"/>
    <property type="match status" value="1"/>
</dbReference>
<dbReference type="Pfam" id="PF01223">
    <property type="entry name" value="Endonuclease_NS"/>
    <property type="match status" value="1"/>
</dbReference>
<evidence type="ECO:0000259" key="12">
    <source>
        <dbReference type="SMART" id="SM00477"/>
    </source>
</evidence>
<evidence type="ECO:0000256" key="3">
    <source>
        <dbReference type="ARBA" id="ARBA00022722"/>
    </source>
</evidence>
<evidence type="ECO:0000256" key="9">
    <source>
        <dbReference type="PIRSR" id="PIRSR640255-2"/>
    </source>
</evidence>
<dbReference type="EMBL" id="APOJ01000016">
    <property type="protein sequence ID" value="ENU27924.1"/>
    <property type="molecule type" value="Genomic_DNA"/>
</dbReference>
<dbReference type="AlphaFoldDB" id="N9MXG8"/>
<dbReference type="GO" id="GO:0003676">
    <property type="term" value="F:nucleic acid binding"/>
    <property type="evidence" value="ECO:0007669"/>
    <property type="project" value="InterPro"/>
</dbReference>
<evidence type="ECO:0000256" key="5">
    <source>
        <dbReference type="ARBA" id="ARBA00022759"/>
    </source>
</evidence>
<dbReference type="InterPro" id="IPR040255">
    <property type="entry name" value="Non-specific_endonuclease"/>
</dbReference>
<dbReference type="EMBL" id="APRP01000034">
    <property type="protein sequence ID" value="ENW97975.1"/>
    <property type="molecule type" value="Genomic_DNA"/>
</dbReference>
<dbReference type="InterPro" id="IPR044925">
    <property type="entry name" value="His-Me_finger_sf"/>
</dbReference>
<protein>
    <recommendedName>
        <fullName evidence="10">Endonuclease</fullName>
        <ecNumber evidence="10">3.1.30.-</ecNumber>
    </recommendedName>
</protein>
<feature type="binding site" evidence="9">
    <location>
        <position position="200"/>
    </location>
    <ligand>
        <name>Mg(2+)</name>
        <dbReference type="ChEBI" id="CHEBI:18420"/>
        <note>catalytic</note>
    </ligand>
</feature>
<dbReference type="GO" id="GO:0046872">
    <property type="term" value="F:metal ion binding"/>
    <property type="evidence" value="ECO:0007669"/>
    <property type="project" value="UniProtKB-KW"/>
</dbReference>
<reference evidence="16" key="2">
    <citation type="submission" date="2013-02" db="EMBL/GenBank/DDBJ databases">
        <title>The Genome Sequence of Acinetobacter sp. NIPH 236.</title>
        <authorList>
            <consortium name="The Broad Institute Genome Sequencing Platform"/>
            <consortium name="The Broad Institute Genome Sequencing Center for Infectious Disease"/>
            <person name="Cerqueira G."/>
            <person name="Feldgarden M."/>
            <person name="Courvalin P."/>
            <person name="Perichon B."/>
            <person name="Grillot-Courvalin C."/>
            <person name="Clermont D."/>
            <person name="Rocha E."/>
            <person name="Yoon E.-J."/>
            <person name="Nemec A."/>
            <person name="Walker B."/>
            <person name="Young S.K."/>
            <person name="Zeng Q."/>
            <person name="Gargeya S."/>
            <person name="Fitzgerald M."/>
            <person name="Haas B."/>
            <person name="Abouelleil A."/>
            <person name="Alvarado L."/>
            <person name="Arachchi H.M."/>
            <person name="Berlin A.M."/>
            <person name="Chapman S.B."/>
            <person name="Dewar J."/>
            <person name="Goldberg J."/>
            <person name="Griggs A."/>
            <person name="Gujja S."/>
            <person name="Hansen M."/>
            <person name="Howarth C."/>
            <person name="Imamovic A."/>
            <person name="Larimer J."/>
            <person name="McCowan C."/>
            <person name="Murphy C."/>
            <person name="Neiman D."/>
            <person name="Pearson M."/>
            <person name="Priest M."/>
            <person name="Roberts A."/>
            <person name="Saif S."/>
            <person name="Shea T."/>
            <person name="Sisk P."/>
            <person name="Sykes S."/>
            <person name="Wortman J."/>
            <person name="Nusbaum C."/>
            <person name="Birren B."/>
        </authorList>
    </citation>
    <scope>NUCLEOTIDE SEQUENCE [LARGE SCALE GENOMIC DNA]</scope>
    <source>
        <strain evidence="16">NIPH 236</strain>
    </source>
</reference>
<evidence type="ECO:0000313" key="15">
    <source>
        <dbReference type="EMBL" id="ENW97975.1"/>
    </source>
</evidence>
<dbReference type="STRING" id="1217705.F900_03443"/>
<keyword evidence="16" id="KW-1185">Reference proteome</keyword>
<dbReference type="SUPFAM" id="SSF54060">
    <property type="entry name" value="His-Me finger endonucleases"/>
    <property type="match status" value="1"/>
</dbReference>
<keyword evidence="5 10" id="KW-0255">Endonuclease</keyword>
<evidence type="ECO:0000256" key="11">
    <source>
        <dbReference type="SAM" id="Phobius"/>
    </source>
</evidence>
<dbReference type="InterPro" id="IPR044929">
    <property type="entry name" value="DNA/RNA_non-sp_Endonuclease_sf"/>
</dbReference>
<evidence type="ECO:0000256" key="10">
    <source>
        <dbReference type="RuleBase" id="RU366055"/>
    </source>
</evidence>
<feature type="transmembrane region" description="Helical" evidence="11">
    <location>
        <begin position="40"/>
        <end position="64"/>
    </location>
</feature>
<name>N9MXG8_9GAMM</name>
<comment type="cofactor">
    <cofactor evidence="1 10">
        <name>Mg(2+)</name>
        <dbReference type="ChEBI" id="CHEBI:18420"/>
    </cofactor>
</comment>
<accession>N9MXG8</accession>
<evidence type="ECO:0000256" key="7">
    <source>
        <dbReference type="ARBA" id="ARBA00022842"/>
    </source>
</evidence>
<keyword evidence="7" id="KW-0460">Magnesium</keyword>
<accession>N8R315</accession>
<dbReference type="SMART" id="SM00892">
    <property type="entry name" value="Endonuclease_NS"/>
    <property type="match status" value="1"/>
</dbReference>
<evidence type="ECO:0000256" key="2">
    <source>
        <dbReference type="ARBA" id="ARBA00010052"/>
    </source>
</evidence>
<gene>
    <name evidence="15" type="ORF">F900_03443</name>
    <name evidence="14" type="ORF">F992_00754</name>
</gene>
<dbReference type="Gene3D" id="3.40.570.10">
    <property type="entry name" value="Extracellular Endonuclease, subunit A"/>
    <property type="match status" value="1"/>
</dbReference>
<proteinExistence type="inferred from homology"/>
<sequence>MSFLALSQYTVEYGIAKLRIHIDFDVVMAKKTTKKSKTQFAFLSQNFGKIVLALIATGSFAIAFGNEKISKLIPLPSSHGACLEQFYRDVPPLLTKESLKKDSYALCFNDFNVMYSGISKTPLWSAEYLTPERLSIKIKREDSFHEETRVPLAHRALLADYRGSRYDRGHMAPNGDMNNTAAQHDSFSLANMVPQSPKNNQEVWRKLEEAVRSIVTKQHKDAYVVTGPIFEAKRLKTIGSGVIVPTAVYKAVYLPKQGIIGAYYAPNNDSLQVKVVSICYLEEKLGINLFPQLTEQQKRNVYQLPTSAQQVKANKEISYVSWDRQSQCAEEATTASIQAQQQQFSSGKTQTDETNLPQIDEETKQALIKQLIDALVQYFLQLLR</sequence>
<dbReference type="PANTHER" id="PTHR13966:SF5">
    <property type="entry name" value="ENDONUCLEASE G, MITOCHONDRIAL"/>
    <property type="match status" value="1"/>
</dbReference>